<dbReference type="SUPFAM" id="SSF48690">
    <property type="entry name" value="Epsilon subunit of mitochondrial F1F0-ATP synthase"/>
    <property type="match status" value="1"/>
</dbReference>
<dbReference type="EMBL" id="VVIM01000007">
    <property type="protein sequence ID" value="KAB0796880.1"/>
    <property type="molecule type" value="Genomic_DNA"/>
</dbReference>
<gene>
    <name evidence="2" type="ORF">PPYR_10941</name>
</gene>
<dbReference type="AlphaFoldDB" id="A0A5N4AHP3"/>
<reference evidence="2 3" key="1">
    <citation type="journal article" date="2018" name="Elife">
        <title>Firefly genomes illuminate parallel origins of bioluminescence in beetles.</title>
        <authorList>
            <person name="Fallon T.R."/>
            <person name="Lower S.E."/>
            <person name="Chang C.H."/>
            <person name="Bessho-Uehara M."/>
            <person name="Martin G.J."/>
            <person name="Bewick A.J."/>
            <person name="Behringer M."/>
            <person name="Debat H.J."/>
            <person name="Wong I."/>
            <person name="Day J.C."/>
            <person name="Suvorov A."/>
            <person name="Silva C.J."/>
            <person name="Stanger-Hall K.F."/>
            <person name="Hall D.W."/>
            <person name="Schmitz R.J."/>
            <person name="Nelson D.R."/>
            <person name="Lewis S.M."/>
            <person name="Shigenobu S."/>
            <person name="Bybee S.M."/>
            <person name="Larracuente A.M."/>
            <person name="Oba Y."/>
            <person name="Weng J.K."/>
        </authorList>
    </citation>
    <scope>NUCLEOTIDE SEQUENCE [LARGE SCALE GENOMIC DNA]</scope>
    <source>
        <strain evidence="2">1611_PpyrPB1</strain>
        <tissue evidence="2">Whole body</tissue>
    </source>
</reference>
<dbReference type="PANTHER" id="PTHR12448">
    <property type="entry name" value="ATP SYNTHASE EPSILON CHAIN, MITOCHONDRIAL"/>
    <property type="match status" value="1"/>
</dbReference>
<organism evidence="2 3">
    <name type="scientific">Photinus pyralis</name>
    <name type="common">Common eastern firefly</name>
    <name type="synonym">Lampyris pyralis</name>
    <dbReference type="NCBI Taxonomy" id="7054"/>
    <lineage>
        <taxon>Eukaryota</taxon>
        <taxon>Metazoa</taxon>
        <taxon>Ecdysozoa</taxon>
        <taxon>Arthropoda</taxon>
        <taxon>Hexapoda</taxon>
        <taxon>Insecta</taxon>
        <taxon>Pterygota</taxon>
        <taxon>Neoptera</taxon>
        <taxon>Endopterygota</taxon>
        <taxon>Coleoptera</taxon>
        <taxon>Polyphaga</taxon>
        <taxon>Elateriformia</taxon>
        <taxon>Elateroidea</taxon>
        <taxon>Lampyridae</taxon>
        <taxon>Lampyrinae</taxon>
        <taxon>Photinus</taxon>
    </lineage>
</organism>
<dbReference type="GO" id="GO:0046933">
    <property type="term" value="F:proton-transporting ATP synthase activity, rotational mechanism"/>
    <property type="evidence" value="ECO:0007669"/>
    <property type="project" value="InterPro"/>
</dbReference>
<dbReference type="InterPro" id="IPR036742">
    <property type="entry name" value="ATP_synth_F1_esu_sf_mt"/>
</dbReference>
<dbReference type="Gene3D" id="1.10.1620.20">
    <property type="entry name" value="ATP synthase, F1 complex, epsilon subunit superfamily, mitochondrial"/>
    <property type="match status" value="1"/>
</dbReference>
<proteinExistence type="inferred from homology"/>
<dbReference type="InParanoid" id="A0A5N4AHP3"/>
<evidence type="ECO:0000256" key="1">
    <source>
        <dbReference type="ARBA" id="ARBA00009502"/>
    </source>
</evidence>
<evidence type="ECO:0008006" key="4">
    <source>
        <dbReference type="Google" id="ProtNLM"/>
    </source>
</evidence>
<dbReference type="GO" id="GO:0045259">
    <property type="term" value="C:proton-transporting ATP synthase complex"/>
    <property type="evidence" value="ECO:0007669"/>
    <property type="project" value="InterPro"/>
</dbReference>
<dbReference type="CDD" id="cd12153">
    <property type="entry name" value="F1-ATPase_epsilon"/>
    <property type="match status" value="1"/>
</dbReference>
<dbReference type="Proteomes" id="UP000327044">
    <property type="component" value="Unassembled WGS sequence"/>
</dbReference>
<accession>A0A5N4AHP3</accession>
<sequence>MSAWRAAGLNYINYSSIAARILRRALKADVKAEAGKRDVSNLKFTPWIDGKAQKTPVAPSSG</sequence>
<dbReference type="GO" id="GO:0005743">
    <property type="term" value="C:mitochondrial inner membrane"/>
    <property type="evidence" value="ECO:0007669"/>
    <property type="project" value="InterPro"/>
</dbReference>
<dbReference type="GO" id="GO:0042776">
    <property type="term" value="P:proton motive force-driven mitochondrial ATP synthesis"/>
    <property type="evidence" value="ECO:0007669"/>
    <property type="project" value="TreeGrafter"/>
</dbReference>
<dbReference type="PANTHER" id="PTHR12448:SF0">
    <property type="entry name" value="ATP SYNTHASE SUBUNIT EPSILON, MITOCHONDRIAL"/>
    <property type="match status" value="1"/>
</dbReference>
<comment type="similarity">
    <text evidence="1">Belongs to the eukaryotic ATPase epsilon family.</text>
</comment>
<dbReference type="FunCoup" id="A0A5N4AHP3">
    <property type="interactions" value="778"/>
</dbReference>
<keyword evidence="3" id="KW-1185">Reference proteome</keyword>
<protein>
    <recommendedName>
        <fullName evidence="4">ATP synthase subunit epsilon, mitochondrial</fullName>
    </recommendedName>
</protein>
<evidence type="ECO:0000313" key="2">
    <source>
        <dbReference type="EMBL" id="KAB0796880.1"/>
    </source>
</evidence>
<comment type="caution">
    <text evidence="2">The sequence shown here is derived from an EMBL/GenBank/DDBJ whole genome shotgun (WGS) entry which is preliminary data.</text>
</comment>
<dbReference type="Pfam" id="PF04627">
    <property type="entry name" value="ATP-synt_Eps"/>
    <property type="match status" value="1"/>
</dbReference>
<evidence type="ECO:0000313" key="3">
    <source>
        <dbReference type="Proteomes" id="UP000327044"/>
    </source>
</evidence>
<dbReference type="InterPro" id="IPR006721">
    <property type="entry name" value="ATP_synth_F1_esu_mt"/>
</dbReference>
<name>A0A5N4AHP3_PHOPY</name>